<protein>
    <submittedName>
        <fullName evidence="3">DinB family protein</fullName>
    </submittedName>
</protein>
<dbReference type="SUPFAM" id="SSF109854">
    <property type="entry name" value="DinB/YfiT-like putative metalloenzymes"/>
    <property type="match status" value="1"/>
</dbReference>
<keyword evidence="2" id="KW-0479">Metal-binding</keyword>
<evidence type="ECO:0000256" key="1">
    <source>
        <dbReference type="ARBA" id="ARBA00008635"/>
    </source>
</evidence>
<dbReference type="RefSeq" id="WP_226540473.1">
    <property type="nucleotide sequence ID" value="NZ_CP129013.1"/>
</dbReference>
<keyword evidence="4" id="KW-1185">Reference proteome</keyword>
<name>A0ABY9JUB5_9BACI</name>
<comment type="similarity">
    <text evidence="1">Belongs to the DinB family.</text>
</comment>
<gene>
    <name evidence="3" type="ORF">LC087_15055</name>
</gene>
<reference evidence="3 4" key="1">
    <citation type="submission" date="2023-06" db="EMBL/GenBank/DDBJ databases">
        <title>Five Gram-positive bacteria isolated from mangrove sediments in Shenzhen, Guangdong, China.</title>
        <authorList>
            <person name="Yu S."/>
            <person name="Zheng W."/>
            <person name="Huang Y."/>
        </authorList>
    </citation>
    <scope>NUCLEOTIDE SEQUENCE [LARGE SCALE GENOMIC DNA]</scope>
    <source>
        <strain evidence="3 4">SaN35-3</strain>
    </source>
</reference>
<evidence type="ECO:0000313" key="3">
    <source>
        <dbReference type="EMBL" id="WLR42073.1"/>
    </source>
</evidence>
<accession>A0ABY9JUB5</accession>
<evidence type="ECO:0000256" key="2">
    <source>
        <dbReference type="ARBA" id="ARBA00022723"/>
    </source>
</evidence>
<dbReference type="InterPro" id="IPR034660">
    <property type="entry name" value="DinB/YfiT-like"/>
</dbReference>
<sequence length="161" mass="18479">MFQRIDVFLKTWGYESKMTQKLMSNLTDESLKQPDRSDHYCLGQIADHLANTIPMLATKAGLSLKLPDEVIHSQSVKTLLEHYQRNSEAFIHAVEKQWKDDDLNEELDFFGATFTKGMLLTFLIQHQAHHRGQMTVLMREAGLMVPGMYGPSKEERAALQQ</sequence>
<dbReference type="Gene3D" id="1.20.120.450">
    <property type="entry name" value="dinb family like domain"/>
    <property type="match status" value="1"/>
</dbReference>
<dbReference type="Proteomes" id="UP001197974">
    <property type="component" value="Chromosome"/>
</dbReference>
<dbReference type="InterPro" id="IPR007837">
    <property type="entry name" value="DinB"/>
</dbReference>
<organism evidence="3 4">
    <name type="scientific">Bacillus carboniphilus</name>
    <dbReference type="NCBI Taxonomy" id="86663"/>
    <lineage>
        <taxon>Bacteria</taxon>
        <taxon>Bacillati</taxon>
        <taxon>Bacillota</taxon>
        <taxon>Bacilli</taxon>
        <taxon>Bacillales</taxon>
        <taxon>Bacillaceae</taxon>
        <taxon>Bacillus</taxon>
    </lineage>
</organism>
<proteinExistence type="inferred from homology"/>
<dbReference type="EMBL" id="CP129013">
    <property type="protein sequence ID" value="WLR42073.1"/>
    <property type="molecule type" value="Genomic_DNA"/>
</dbReference>
<evidence type="ECO:0000313" key="4">
    <source>
        <dbReference type="Proteomes" id="UP001197974"/>
    </source>
</evidence>
<dbReference type="Pfam" id="PF05163">
    <property type="entry name" value="DinB"/>
    <property type="match status" value="1"/>
</dbReference>